<evidence type="ECO:0000256" key="2">
    <source>
        <dbReference type="ARBA" id="ARBA00017940"/>
    </source>
</evidence>
<evidence type="ECO:0000256" key="3">
    <source>
        <dbReference type="ARBA" id="ARBA00022649"/>
    </source>
</evidence>
<dbReference type="GO" id="GO:0006355">
    <property type="term" value="P:regulation of DNA-templated transcription"/>
    <property type="evidence" value="ECO:0007669"/>
    <property type="project" value="InterPro"/>
</dbReference>
<dbReference type="PANTHER" id="PTHR36582">
    <property type="entry name" value="ANTITOXIN PARD"/>
    <property type="match status" value="1"/>
</dbReference>
<protein>
    <recommendedName>
        <fullName evidence="2">Antitoxin ParD</fullName>
    </recommendedName>
</protein>
<dbReference type="SUPFAM" id="SSF47598">
    <property type="entry name" value="Ribbon-helix-helix"/>
    <property type="match status" value="1"/>
</dbReference>
<dbReference type="CDD" id="cd22231">
    <property type="entry name" value="RHH_NikR_HicB-like"/>
    <property type="match status" value="1"/>
</dbReference>
<dbReference type="PANTHER" id="PTHR36582:SF2">
    <property type="entry name" value="ANTITOXIN PARD"/>
    <property type="match status" value="1"/>
</dbReference>
<evidence type="ECO:0000313" key="5">
    <source>
        <dbReference type="EMBL" id="KTD81779.1"/>
    </source>
</evidence>
<dbReference type="GO" id="GO:0003677">
    <property type="term" value="F:DNA binding"/>
    <property type="evidence" value="ECO:0007669"/>
    <property type="project" value="UniProtKB-KW"/>
</dbReference>
<dbReference type="RefSeq" id="WP_058491715.1">
    <property type="nucleotide sequence ID" value="NZ_CBCRUR010000002.1"/>
</dbReference>
<sequence>MNISLTPELEHFVQDKVNSGMYTSASEVIRESLRLLHTHDDLQNQRIKQLNQEIDIGLQQLNAGKKVPAHESYKRMKQKINKLAKDAK</sequence>
<dbReference type="Gene3D" id="6.10.10.120">
    <property type="entry name" value="Antitoxin ParD1-like"/>
    <property type="match status" value="1"/>
</dbReference>
<keyword evidence="5" id="KW-0238">DNA-binding</keyword>
<dbReference type="PATRIC" id="fig|45076.6.peg.88"/>
<keyword evidence="3" id="KW-1277">Toxin-antitoxin system</keyword>
<dbReference type="OrthoDB" id="9815501at2"/>
<keyword evidence="6" id="KW-1185">Reference proteome</keyword>
<dbReference type="Pfam" id="PF03693">
    <property type="entry name" value="ParD_antitoxin"/>
    <property type="match status" value="1"/>
</dbReference>
<dbReference type="AlphaFoldDB" id="A0A0W1AKT0"/>
<accession>A0A0W1AKT0</accession>
<comment type="caution">
    <text evidence="5">The sequence shown here is derived from an EMBL/GenBank/DDBJ whole genome shotgun (WGS) entry which is preliminary data.</text>
</comment>
<evidence type="ECO:0000256" key="1">
    <source>
        <dbReference type="ARBA" id="ARBA00008580"/>
    </source>
</evidence>
<gene>
    <name evidence="5" type="ORF">Lwor_0082</name>
</gene>
<evidence type="ECO:0000256" key="4">
    <source>
        <dbReference type="ARBA" id="ARBA00037106"/>
    </source>
</evidence>
<dbReference type="InterPro" id="IPR010985">
    <property type="entry name" value="Ribbon_hlx_hlx"/>
</dbReference>
<name>A0A0W1AKT0_9GAMM</name>
<comment type="similarity">
    <text evidence="1">Belongs to the ParD antitoxin family.</text>
</comment>
<comment type="function">
    <text evidence="4">Antitoxin component of a type II toxin-antitoxin (TA) system. Neutralizes the effect of toxin ParE.</text>
</comment>
<organism evidence="5 6">
    <name type="scientific">Legionella worsleiensis</name>
    <dbReference type="NCBI Taxonomy" id="45076"/>
    <lineage>
        <taxon>Bacteria</taxon>
        <taxon>Pseudomonadati</taxon>
        <taxon>Pseudomonadota</taxon>
        <taxon>Gammaproteobacteria</taxon>
        <taxon>Legionellales</taxon>
        <taxon>Legionellaceae</taxon>
        <taxon>Legionella</taxon>
    </lineage>
</organism>
<dbReference type="NCBIfam" id="TIGR02606">
    <property type="entry name" value="antidote_CC2985"/>
    <property type="match status" value="1"/>
</dbReference>
<dbReference type="STRING" id="45076.Lwor_0082"/>
<dbReference type="InterPro" id="IPR038296">
    <property type="entry name" value="ParD_sf"/>
</dbReference>
<proteinExistence type="inferred from homology"/>
<evidence type="ECO:0000313" key="6">
    <source>
        <dbReference type="Proteomes" id="UP000054662"/>
    </source>
</evidence>
<reference evidence="5 6" key="1">
    <citation type="submission" date="2015-11" db="EMBL/GenBank/DDBJ databases">
        <title>Genomic analysis of 38 Legionella species identifies large and diverse effector repertoires.</title>
        <authorList>
            <person name="Burstein D."/>
            <person name="Amaro F."/>
            <person name="Zusman T."/>
            <person name="Lifshitz Z."/>
            <person name="Cohen O."/>
            <person name="Gilbert J.A."/>
            <person name="Pupko T."/>
            <person name="Shuman H.A."/>
            <person name="Segal G."/>
        </authorList>
    </citation>
    <scope>NUCLEOTIDE SEQUENCE [LARGE SCALE GENOMIC DNA]</scope>
    <source>
        <strain evidence="5 6">ATCC 49508</strain>
    </source>
</reference>
<dbReference type="Proteomes" id="UP000054662">
    <property type="component" value="Unassembled WGS sequence"/>
</dbReference>
<dbReference type="EMBL" id="LNZC01000002">
    <property type="protein sequence ID" value="KTD81779.1"/>
    <property type="molecule type" value="Genomic_DNA"/>
</dbReference>
<dbReference type="InterPro" id="IPR022789">
    <property type="entry name" value="ParD"/>
</dbReference>